<dbReference type="Proteomes" id="UP001141552">
    <property type="component" value="Unassembled WGS sequence"/>
</dbReference>
<evidence type="ECO:0000259" key="6">
    <source>
        <dbReference type="Pfam" id="PF23445"/>
    </source>
</evidence>
<evidence type="ECO:0000313" key="7">
    <source>
        <dbReference type="EMBL" id="KAJ4831445.1"/>
    </source>
</evidence>
<evidence type="ECO:0000259" key="5">
    <source>
        <dbReference type="Pfam" id="PF00270"/>
    </source>
</evidence>
<feature type="domain" description="MER3 helicase-like winged helix" evidence="6">
    <location>
        <begin position="182"/>
        <end position="222"/>
    </location>
</feature>
<dbReference type="InterPro" id="IPR057842">
    <property type="entry name" value="WH_MER3"/>
</dbReference>
<dbReference type="InterPro" id="IPR027417">
    <property type="entry name" value="P-loop_NTPase"/>
</dbReference>
<reference evidence="7" key="1">
    <citation type="submission" date="2022-02" db="EMBL/GenBank/DDBJ databases">
        <authorList>
            <person name="Henning P.M."/>
            <person name="McCubbin A.G."/>
            <person name="Shore J.S."/>
        </authorList>
    </citation>
    <scope>NUCLEOTIDE SEQUENCE</scope>
    <source>
        <strain evidence="7">F60SS</strain>
        <tissue evidence="7">Leaves</tissue>
    </source>
</reference>
<dbReference type="FunFam" id="1.10.10.10:FF:000024">
    <property type="entry name" value="U5 small nuclear ribonucleoprotein helicase"/>
    <property type="match status" value="1"/>
</dbReference>
<dbReference type="EMBL" id="JAKUCV010005368">
    <property type="protein sequence ID" value="KAJ4831445.1"/>
    <property type="molecule type" value="Genomic_DNA"/>
</dbReference>
<proteinExistence type="predicted"/>
<dbReference type="InterPro" id="IPR050474">
    <property type="entry name" value="Hel308_SKI2-like"/>
</dbReference>
<dbReference type="Gene3D" id="3.40.50.300">
    <property type="entry name" value="P-loop containing nucleotide triphosphate hydrolases"/>
    <property type="match status" value="2"/>
</dbReference>
<dbReference type="PANTHER" id="PTHR47961:SF13">
    <property type="entry name" value="ACTIVATING SIGNAL COINTEGRATOR 1 COMPLEX SUBUNIT 3"/>
    <property type="match status" value="1"/>
</dbReference>
<comment type="caution">
    <text evidence="7">The sequence shown here is derived from an EMBL/GenBank/DDBJ whole genome shotgun (WGS) entry which is preliminary data.</text>
</comment>
<dbReference type="AlphaFoldDB" id="A0A9Q0FH92"/>
<dbReference type="Gene3D" id="1.10.10.10">
    <property type="entry name" value="Winged helix-like DNA-binding domain superfamily/Winged helix DNA-binding domain"/>
    <property type="match status" value="1"/>
</dbReference>
<evidence type="ECO:0000256" key="4">
    <source>
        <dbReference type="ARBA" id="ARBA00022840"/>
    </source>
</evidence>
<dbReference type="GO" id="GO:0005524">
    <property type="term" value="F:ATP binding"/>
    <property type="evidence" value="ECO:0007669"/>
    <property type="project" value="UniProtKB-KW"/>
</dbReference>
<dbReference type="Pfam" id="PF00270">
    <property type="entry name" value="DEAD"/>
    <property type="match status" value="1"/>
</dbReference>
<feature type="domain" description="DEAD/DEAH-box helicase" evidence="5">
    <location>
        <begin position="305"/>
        <end position="351"/>
    </location>
</feature>
<evidence type="ECO:0000256" key="2">
    <source>
        <dbReference type="ARBA" id="ARBA00022801"/>
    </source>
</evidence>
<dbReference type="GO" id="GO:0004386">
    <property type="term" value="F:helicase activity"/>
    <property type="evidence" value="ECO:0007669"/>
    <property type="project" value="UniProtKB-KW"/>
</dbReference>
<protein>
    <recommendedName>
        <fullName evidence="9">DEAD/DEAH box helicase domain-containing protein</fullName>
    </recommendedName>
</protein>
<dbReference type="PANTHER" id="PTHR47961">
    <property type="entry name" value="DNA POLYMERASE THETA, PUTATIVE (AFU_ORTHOLOGUE AFUA_1G05260)-RELATED"/>
    <property type="match status" value="1"/>
</dbReference>
<keyword evidence="1" id="KW-0547">Nucleotide-binding</keyword>
<organism evidence="7 8">
    <name type="scientific">Turnera subulata</name>
    <dbReference type="NCBI Taxonomy" id="218843"/>
    <lineage>
        <taxon>Eukaryota</taxon>
        <taxon>Viridiplantae</taxon>
        <taxon>Streptophyta</taxon>
        <taxon>Embryophyta</taxon>
        <taxon>Tracheophyta</taxon>
        <taxon>Spermatophyta</taxon>
        <taxon>Magnoliopsida</taxon>
        <taxon>eudicotyledons</taxon>
        <taxon>Gunneridae</taxon>
        <taxon>Pentapetalae</taxon>
        <taxon>rosids</taxon>
        <taxon>fabids</taxon>
        <taxon>Malpighiales</taxon>
        <taxon>Passifloraceae</taxon>
        <taxon>Turnera</taxon>
    </lineage>
</organism>
<name>A0A9Q0FH92_9ROSI</name>
<evidence type="ECO:0000256" key="1">
    <source>
        <dbReference type="ARBA" id="ARBA00022741"/>
    </source>
</evidence>
<evidence type="ECO:0008006" key="9">
    <source>
        <dbReference type="Google" id="ProtNLM"/>
    </source>
</evidence>
<accession>A0A9Q0FH92</accession>
<evidence type="ECO:0000256" key="3">
    <source>
        <dbReference type="ARBA" id="ARBA00022806"/>
    </source>
</evidence>
<evidence type="ECO:0000313" key="8">
    <source>
        <dbReference type="Proteomes" id="UP001141552"/>
    </source>
</evidence>
<keyword evidence="8" id="KW-1185">Reference proteome</keyword>
<dbReference type="SUPFAM" id="SSF52540">
    <property type="entry name" value="P-loop containing nucleoside triphosphate hydrolases"/>
    <property type="match status" value="1"/>
</dbReference>
<sequence length="410" mass="45958">MNGKAWEQFLLRSVGAGRGSVSRCHRFRLSVNGSGDDLEFGSNLAFQAPSRFLVDVVLEDGELLGVGSTTTSSSLVMDDASERKHVIDYLIGCGSGSNALPVTALPQGTVRKHYKGYEVAIIPPNSNSRNEARRETGMVLVCIATLACSVNLPAHTVVIKGTQIYDPKAGGWKDLGMFDVMQFVSSLKDNLNAEVALGTMTDVKEACAWLGYTYIFIRMRQKLSFTVPIFEPQQTPPPPPPKQYYIRAVSVFWLHSEAFCTITFHNLALSQAHTSHTELLELKPLPTTLLGNSTYEALYNFSHFNPIQTQIFHVLYHTDDNVLLGAPRGSGKTISAELAMLSLFNTQRDMKPMLQYASMPTKPVLIFVRWTRLTALDLIQLLLQMNTRNHFLAFRKKHYRWFFAKFQIRT</sequence>
<dbReference type="Pfam" id="PF23445">
    <property type="entry name" value="WHD_SNRNP200"/>
    <property type="match status" value="1"/>
</dbReference>
<keyword evidence="3" id="KW-0347">Helicase</keyword>
<keyword evidence="4" id="KW-0067">ATP-binding</keyword>
<reference evidence="7" key="2">
    <citation type="journal article" date="2023" name="Plants (Basel)">
        <title>Annotation of the Turnera subulata (Passifloraceae) Draft Genome Reveals the S-Locus Evolved after the Divergence of Turneroideae from Passifloroideae in a Stepwise Manner.</title>
        <authorList>
            <person name="Henning P.M."/>
            <person name="Roalson E.H."/>
            <person name="Mir W."/>
            <person name="McCubbin A.G."/>
            <person name="Shore J.S."/>
        </authorList>
    </citation>
    <scope>NUCLEOTIDE SEQUENCE</scope>
    <source>
        <strain evidence="7">F60SS</strain>
    </source>
</reference>
<keyword evidence="2" id="KW-0378">Hydrolase</keyword>
<gene>
    <name evidence="7" type="ORF">Tsubulata_037475</name>
</gene>
<dbReference type="InterPro" id="IPR036388">
    <property type="entry name" value="WH-like_DNA-bd_sf"/>
</dbReference>
<dbReference type="GO" id="GO:0003676">
    <property type="term" value="F:nucleic acid binding"/>
    <property type="evidence" value="ECO:0007669"/>
    <property type="project" value="InterPro"/>
</dbReference>
<dbReference type="OrthoDB" id="1733851at2759"/>
<dbReference type="GO" id="GO:0016787">
    <property type="term" value="F:hydrolase activity"/>
    <property type="evidence" value="ECO:0007669"/>
    <property type="project" value="UniProtKB-KW"/>
</dbReference>
<dbReference type="InterPro" id="IPR011545">
    <property type="entry name" value="DEAD/DEAH_box_helicase_dom"/>
</dbReference>